<comment type="caution">
    <text evidence="1">The sequence shown here is derived from an EMBL/GenBank/DDBJ whole genome shotgun (WGS) entry which is preliminary data.</text>
</comment>
<organism evidence="1 2">
    <name type="scientific">Apiospora saccharicola</name>
    <dbReference type="NCBI Taxonomy" id="335842"/>
    <lineage>
        <taxon>Eukaryota</taxon>
        <taxon>Fungi</taxon>
        <taxon>Dikarya</taxon>
        <taxon>Ascomycota</taxon>
        <taxon>Pezizomycotina</taxon>
        <taxon>Sordariomycetes</taxon>
        <taxon>Xylariomycetidae</taxon>
        <taxon>Amphisphaeriales</taxon>
        <taxon>Apiosporaceae</taxon>
        <taxon>Apiospora</taxon>
    </lineage>
</organism>
<keyword evidence="2" id="KW-1185">Reference proteome</keyword>
<reference evidence="1 2" key="1">
    <citation type="submission" date="2023-01" db="EMBL/GenBank/DDBJ databases">
        <title>Analysis of 21 Apiospora genomes using comparative genomics revels a genus with tremendous synthesis potential of carbohydrate active enzymes and secondary metabolites.</title>
        <authorList>
            <person name="Sorensen T."/>
        </authorList>
    </citation>
    <scope>NUCLEOTIDE SEQUENCE [LARGE SCALE GENOMIC DNA]</scope>
    <source>
        <strain evidence="1 2">CBS 83171</strain>
    </source>
</reference>
<dbReference type="EMBL" id="JAQQWM010000008">
    <property type="protein sequence ID" value="KAK8053600.1"/>
    <property type="molecule type" value="Genomic_DNA"/>
</dbReference>
<name>A0ABR1U6D7_9PEZI</name>
<evidence type="ECO:0000313" key="1">
    <source>
        <dbReference type="EMBL" id="KAK8053600.1"/>
    </source>
</evidence>
<gene>
    <name evidence="1" type="ORF">PG996_012901</name>
</gene>
<evidence type="ECO:0000313" key="2">
    <source>
        <dbReference type="Proteomes" id="UP001446871"/>
    </source>
</evidence>
<sequence>MASETSAPLKRALRSALQRRPQLEHAWRNHTFFDRRSLRAAAGVSPSGSGVEFQLLQVARTWRAQWKIPIEATAALRDALANVPRSLRQELGVLTAVWSRGTTALLSLVALEIKRGRSR</sequence>
<protein>
    <submittedName>
        <fullName evidence="1">Uncharacterized protein</fullName>
    </submittedName>
</protein>
<proteinExistence type="predicted"/>
<accession>A0ABR1U6D7</accession>
<dbReference type="Proteomes" id="UP001446871">
    <property type="component" value="Unassembled WGS sequence"/>
</dbReference>